<dbReference type="Gene3D" id="2.170.130.30">
    <property type="match status" value="1"/>
</dbReference>
<feature type="signal peptide" evidence="1">
    <location>
        <begin position="1"/>
        <end position="19"/>
    </location>
</feature>
<evidence type="ECO:0000313" key="4">
    <source>
        <dbReference type="EMBL" id="CAF4065586.1"/>
    </source>
</evidence>
<evidence type="ECO:0000259" key="2">
    <source>
        <dbReference type="Pfam" id="PF14478"/>
    </source>
</evidence>
<keyword evidence="1" id="KW-0732">Signal</keyword>
<organism evidence="4 5">
    <name type="scientific">Adineta steineri</name>
    <dbReference type="NCBI Taxonomy" id="433720"/>
    <lineage>
        <taxon>Eukaryota</taxon>
        <taxon>Metazoa</taxon>
        <taxon>Spiralia</taxon>
        <taxon>Gnathifera</taxon>
        <taxon>Rotifera</taxon>
        <taxon>Eurotatoria</taxon>
        <taxon>Bdelloidea</taxon>
        <taxon>Adinetida</taxon>
        <taxon>Adinetidae</taxon>
        <taxon>Adineta</taxon>
    </lineage>
</organism>
<dbReference type="Proteomes" id="UP000663860">
    <property type="component" value="Unassembled WGS sequence"/>
</dbReference>
<gene>
    <name evidence="3" type="ORF">IZO911_LOCUS16596</name>
    <name evidence="4" type="ORF">KXQ929_LOCUS32413</name>
</gene>
<feature type="chain" id="PRO_5035620548" description="Transcobalamin-like C-terminal domain-containing protein" evidence="1">
    <location>
        <begin position="20"/>
        <end position="232"/>
    </location>
</feature>
<comment type="caution">
    <text evidence="4">The sequence shown here is derived from an EMBL/GenBank/DDBJ whole genome shotgun (WGS) entry which is preliminary data.</text>
</comment>
<accession>A0A819SQ72</accession>
<sequence length="232" mass="26139">MQSIFFILILIIVQYNINGEKKEEEEVVVVNLRIEGNEKTIFEGSITTKGHRVTTLSGGTNKCDGTNNNLSQISGPTLISTLNLAAMTNDFTWDGTYNKLYDDYFVTRIENNSITDSKYWSTLIDYKMTEIGGCQQKVKQGQNILFAYDAFNKKHFLKLETLNKTIQIGSPLTIKVTDGQTGQPIHGAIVEDKQTNIQGYTTIIFYKLGIQTLKAHRLDSIRSNQVIINVTQ</sequence>
<dbReference type="EMBL" id="CAJNOE010000150">
    <property type="protein sequence ID" value="CAF0981504.1"/>
    <property type="molecule type" value="Genomic_DNA"/>
</dbReference>
<dbReference type="Proteomes" id="UP000663868">
    <property type="component" value="Unassembled WGS sequence"/>
</dbReference>
<dbReference type="EMBL" id="CAJOBB010003921">
    <property type="protein sequence ID" value="CAF4065586.1"/>
    <property type="molecule type" value="Genomic_DNA"/>
</dbReference>
<dbReference type="InterPro" id="IPR027954">
    <property type="entry name" value="Transcobalamin-like_C"/>
</dbReference>
<protein>
    <recommendedName>
        <fullName evidence="2">Transcobalamin-like C-terminal domain-containing protein</fullName>
    </recommendedName>
</protein>
<evidence type="ECO:0000313" key="3">
    <source>
        <dbReference type="EMBL" id="CAF0981504.1"/>
    </source>
</evidence>
<evidence type="ECO:0000256" key="1">
    <source>
        <dbReference type="SAM" id="SignalP"/>
    </source>
</evidence>
<dbReference type="Pfam" id="PF14478">
    <property type="entry name" value="DUF4430"/>
    <property type="match status" value="1"/>
</dbReference>
<evidence type="ECO:0000313" key="5">
    <source>
        <dbReference type="Proteomes" id="UP000663868"/>
    </source>
</evidence>
<feature type="domain" description="Transcobalamin-like C-terminal" evidence="2">
    <location>
        <begin position="101"/>
        <end position="149"/>
    </location>
</feature>
<name>A0A819SQ72_9BILA</name>
<proteinExistence type="predicted"/>
<reference evidence="4" key="1">
    <citation type="submission" date="2021-02" db="EMBL/GenBank/DDBJ databases">
        <authorList>
            <person name="Nowell W R."/>
        </authorList>
    </citation>
    <scope>NUCLEOTIDE SEQUENCE</scope>
</reference>
<dbReference type="AlphaFoldDB" id="A0A819SQ72"/>